<feature type="compositionally biased region" description="Basic residues" evidence="3">
    <location>
        <begin position="482"/>
        <end position="505"/>
    </location>
</feature>
<dbReference type="PANTHER" id="PTHR10625:SF10">
    <property type="entry name" value="HISTONE DEACETYLASE HDAC1"/>
    <property type="match status" value="1"/>
</dbReference>
<dbReference type="SUPFAM" id="SSF52768">
    <property type="entry name" value="Arginase/deacetylase"/>
    <property type="match status" value="1"/>
</dbReference>
<dbReference type="InterPro" id="IPR023696">
    <property type="entry name" value="Ureohydrolase_dom_sf"/>
</dbReference>
<dbReference type="InterPro" id="IPR023801">
    <property type="entry name" value="His_deacetylse_dom"/>
</dbReference>
<feature type="compositionally biased region" description="Acidic residues" evidence="3">
    <location>
        <begin position="434"/>
        <end position="447"/>
    </location>
</feature>
<dbReference type="InterPro" id="IPR000286">
    <property type="entry name" value="HDACs"/>
</dbReference>
<comment type="caution">
    <text evidence="5">The sequence shown here is derived from an EMBL/GenBank/DDBJ whole genome shotgun (WGS) entry which is preliminary data.</text>
</comment>
<dbReference type="GO" id="GO:0040029">
    <property type="term" value="P:epigenetic regulation of gene expression"/>
    <property type="evidence" value="ECO:0007669"/>
    <property type="project" value="TreeGrafter"/>
</dbReference>
<comment type="similarity">
    <text evidence="1">Belongs to the histone deacetylase family.</text>
</comment>
<dbReference type="InterPro" id="IPR003084">
    <property type="entry name" value="HDAC_I/II"/>
</dbReference>
<dbReference type="Pfam" id="PF00850">
    <property type="entry name" value="Hist_deacetyl"/>
    <property type="match status" value="1"/>
</dbReference>
<dbReference type="GO" id="GO:0004407">
    <property type="term" value="F:histone deacetylase activity"/>
    <property type="evidence" value="ECO:0007669"/>
    <property type="project" value="InterPro"/>
</dbReference>
<feature type="compositionally biased region" description="Basic residues" evidence="3">
    <location>
        <begin position="454"/>
        <end position="468"/>
    </location>
</feature>
<evidence type="ECO:0000313" key="5">
    <source>
        <dbReference type="EMBL" id="GAP62678.1"/>
    </source>
</evidence>
<keyword evidence="6" id="KW-1185">Reference proteome</keyword>
<evidence type="ECO:0000256" key="3">
    <source>
        <dbReference type="SAM" id="MobiDB-lite"/>
    </source>
</evidence>
<dbReference type="Proteomes" id="UP000037784">
    <property type="component" value="Unassembled WGS sequence"/>
</dbReference>
<dbReference type="RefSeq" id="WP_054492579.1">
    <property type="nucleotide sequence ID" value="NZ_BBZA01000074.1"/>
</dbReference>
<protein>
    <submittedName>
        <fullName evidence="5">Acetoin utilization protein AcuC</fullName>
    </submittedName>
</protein>
<sequence>MHDTTTPSLTIVLNSAIEETPEGWRHGIRPAAAARFRTLIDALRLDEAEGVHLIEAEPLDEDVLGAFHAPEYLATIKAVAEEGASLLDEAAYGLDDAQVPIFPDMHAYFGAQVATLLTAARQIALGRTRHALTPAGGAHHPRPAEARGLSLYNDVALALHLLAEHGLRVLYLNLDAHHPDAVQDAFWQTDRVVVLSVHEGGDFLFPGTGEPEEIGDGPGRGATINLPLPPLADDSHLERLLNEVIVPVVQHVAPDVVVLQLGADIHPADDVAHLRLTTNGLDALFEALTPHVPHWLVMGGEGTDPAVPPRFLLVAAAHLAETIALPAEMPAAYVSMWEAGALRDEPPAPLPASYAAYVDAYLQAHLTRLQAALGESVPLAISFEERSETAPEAFSRWQGLTEYTTSLPDVQVPQSVAERIARDEAQRAAQEAAPSEEVEDGEEEDASEASAPSGKKKRRRGGNRRRRSGGGSAAGSEPSATARKKGQKSKSKKRGGRNSRRKGKK</sequence>
<dbReference type="AlphaFoldDB" id="A0A0M9UC93"/>
<dbReference type="InterPro" id="IPR037138">
    <property type="entry name" value="His_deacetylse_dom_sf"/>
</dbReference>
<dbReference type="PRINTS" id="PR01271">
    <property type="entry name" value="HISDACETLASE"/>
</dbReference>
<evidence type="ECO:0000259" key="4">
    <source>
        <dbReference type="Pfam" id="PF00850"/>
    </source>
</evidence>
<gene>
    <name evidence="5" type="primary">acuC</name>
    <name evidence="5" type="ORF">ARMA_1101</name>
</gene>
<organism evidence="5 6">
    <name type="scientific">Ardenticatena maritima</name>
    <dbReference type="NCBI Taxonomy" id="872965"/>
    <lineage>
        <taxon>Bacteria</taxon>
        <taxon>Bacillati</taxon>
        <taxon>Chloroflexota</taxon>
        <taxon>Ardenticatenia</taxon>
        <taxon>Ardenticatenales</taxon>
        <taxon>Ardenticatenaceae</taxon>
        <taxon>Ardenticatena</taxon>
    </lineage>
</organism>
<evidence type="ECO:0000313" key="6">
    <source>
        <dbReference type="Proteomes" id="UP000037784"/>
    </source>
</evidence>
<reference evidence="6" key="2">
    <citation type="submission" date="2015-08" db="EMBL/GenBank/DDBJ databases">
        <title>Draft Genome Sequence of a Heterotrophic Facultative Anaerobic Bacterium Ardenticatena maritima Strain 110S.</title>
        <authorList>
            <person name="Kawaichi S."/>
            <person name="Yoshida T."/>
            <person name="Sako Y."/>
            <person name="Nakamura R."/>
        </authorList>
    </citation>
    <scope>NUCLEOTIDE SEQUENCE [LARGE SCALE GENOMIC DNA]</scope>
    <source>
        <strain evidence="6">110S</strain>
    </source>
</reference>
<dbReference type="EMBL" id="BBZA01000074">
    <property type="protein sequence ID" value="GAP62678.1"/>
    <property type="molecule type" value="Genomic_DNA"/>
</dbReference>
<accession>A0A0M9UC93</accession>
<name>A0A0M9UC93_9CHLR</name>
<dbReference type="InParanoid" id="A0A0M9UC93"/>
<dbReference type="OrthoDB" id="9808367at2"/>
<dbReference type="Gene3D" id="3.40.800.20">
    <property type="entry name" value="Histone deacetylase domain"/>
    <property type="match status" value="1"/>
</dbReference>
<evidence type="ECO:0000256" key="2">
    <source>
        <dbReference type="ARBA" id="ARBA00022801"/>
    </source>
</evidence>
<dbReference type="PRINTS" id="PR01270">
    <property type="entry name" value="HDASUPER"/>
</dbReference>
<dbReference type="PANTHER" id="PTHR10625">
    <property type="entry name" value="HISTONE DEACETYLASE HDAC1-RELATED"/>
    <property type="match status" value="1"/>
</dbReference>
<reference evidence="5 6" key="1">
    <citation type="journal article" date="2015" name="Genome Announc.">
        <title>Draft Genome Sequence of a Heterotrophic Facultative Anaerobic Thermophilic Bacterium, Ardenticatena maritima Strain 110ST.</title>
        <authorList>
            <person name="Kawaichi S."/>
            <person name="Yoshida T."/>
            <person name="Sako Y."/>
            <person name="Nakamura R."/>
        </authorList>
    </citation>
    <scope>NUCLEOTIDE SEQUENCE [LARGE SCALE GENOMIC DNA]</scope>
    <source>
        <strain evidence="5 6">110S</strain>
    </source>
</reference>
<dbReference type="FunCoup" id="A0A0M9UC93">
    <property type="interactions" value="325"/>
</dbReference>
<feature type="region of interest" description="Disordered" evidence="3">
    <location>
        <begin position="421"/>
        <end position="505"/>
    </location>
</feature>
<feature type="domain" description="Histone deacetylase" evidence="4">
    <location>
        <begin position="30"/>
        <end position="293"/>
    </location>
</feature>
<dbReference type="GO" id="GO:0016787">
    <property type="term" value="F:hydrolase activity"/>
    <property type="evidence" value="ECO:0007669"/>
    <property type="project" value="UniProtKB-KW"/>
</dbReference>
<proteinExistence type="inferred from homology"/>
<keyword evidence="2" id="KW-0378">Hydrolase</keyword>
<evidence type="ECO:0000256" key="1">
    <source>
        <dbReference type="ARBA" id="ARBA00005947"/>
    </source>
</evidence>